<dbReference type="PANTHER" id="PTHR31170">
    <property type="entry name" value="BNAC04G53230D PROTEIN"/>
    <property type="match status" value="1"/>
</dbReference>
<accession>A0A5N6QMP1</accession>
<keyword evidence="1" id="KW-0812">Transmembrane</keyword>
<evidence type="ECO:0000256" key="1">
    <source>
        <dbReference type="SAM" id="Phobius"/>
    </source>
</evidence>
<dbReference type="InterPro" id="IPR004158">
    <property type="entry name" value="DUF247_pln"/>
</dbReference>
<keyword evidence="3" id="KW-1185">Reference proteome</keyword>
<feature type="transmembrane region" description="Helical" evidence="1">
    <location>
        <begin position="255"/>
        <end position="277"/>
    </location>
</feature>
<proteinExistence type="predicted"/>
<dbReference type="EMBL" id="CM017321">
    <property type="protein sequence ID" value="KAE7999644.1"/>
    <property type="molecule type" value="Genomic_DNA"/>
</dbReference>
<sequence length="282" mass="32713">MLIQLRQDMLMLENQLPLFVLERLLELQLGIAYKKGDAALLIAKFFRHSGLTTLTEEPWPTEVLLSIKGSLHCLDVFRECILKKCWIEKDVDERRSLSKCPSQKQHYIHCLTTLRKVGIKFKKRENCRFWDIKFNGGVLEIPQLYIYYDTKSLLLNLIAFEKCHPECIKNVTCYVLFMDNLIKSAKDVAYLRSRGIITGLESNAEVADLFNGLCKEIVFSGGCSYLCELSRDVNWYFNLKYKFASLKHKFANDPWAIFFTGAAVSFLLLTFFAHKLYVLLYG</sequence>
<keyword evidence="1" id="KW-1133">Transmembrane helix</keyword>
<name>A0A5N6QMP1_9ROSI</name>
<protein>
    <submittedName>
        <fullName evidence="2">Uncharacterized protein</fullName>
    </submittedName>
</protein>
<dbReference type="AlphaFoldDB" id="A0A5N6QMP1"/>
<organism evidence="2 3">
    <name type="scientific">Carpinus fangiana</name>
    <dbReference type="NCBI Taxonomy" id="176857"/>
    <lineage>
        <taxon>Eukaryota</taxon>
        <taxon>Viridiplantae</taxon>
        <taxon>Streptophyta</taxon>
        <taxon>Embryophyta</taxon>
        <taxon>Tracheophyta</taxon>
        <taxon>Spermatophyta</taxon>
        <taxon>Magnoliopsida</taxon>
        <taxon>eudicotyledons</taxon>
        <taxon>Gunneridae</taxon>
        <taxon>Pentapetalae</taxon>
        <taxon>rosids</taxon>
        <taxon>fabids</taxon>
        <taxon>Fagales</taxon>
        <taxon>Betulaceae</taxon>
        <taxon>Carpinus</taxon>
    </lineage>
</organism>
<evidence type="ECO:0000313" key="3">
    <source>
        <dbReference type="Proteomes" id="UP000327013"/>
    </source>
</evidence>
<reference evidence="2 3" key="1">
    <citation type="submission" date="2019-06" db="EMBL/GenBank/DDBJ databases">
        <title>A chromosomal-level reference genome of Carpinus fangiana (Coryloideae, Betulaceae).</title>
        <authorList>
            <person name="Yang X."/>
            <person name="Wang Z."/>
            <person name="Zhang L."/>
            <person name="Hao G."/>
            <person name="Liu J."/>
            <person name="Yang Y."/>
        </authorList>
    </citation>
    <scope>NUCLEOTIDE SEQUENCE [LARGE SCALE GENOMIC DNA]</scope>
    <source>
        <strain evidence="2">Cfa_2016G</strain>
        <tissue evidence="2">Leaf</tissue>
    </source>
</reference>
<keyword evidence="1" id="KW-0472">Membrane</keyword>
<dbReference type="PANTHER" id="PTHR31170:SF25">
    <property type="entry name" value="BNAA09G04570D PROTEIN"/>
    <property type="match status" value="1"/>
</dbReference>
<dbReference type="OrthoDB" id="1846188at2759"/>
<evidence type="ECO:0000313" key="2">
    <source>
        <dbReference type="EMBL" id="KAE7999644.1"/>
    </source>
</evidence>
<gene>
    <name evidence="2" type="ORF">FH972_004051</name>
</gene>
<dbReference type="Pfam" id="PF03140">
    <property type="entry name" value="DUF247"/>
    <property type="match status" value="1"/>
</dbReference>
<dbReference type="Proteomes" id="UP000327013">
    <property type="component" value="Chromosome 1"/>
</dbReference>